<dbReference type="AlphaFoldDB" id="A0A9Q1JT50"/>
<reference evidence="2" key="1">
    <citation type="submission" date="2022-04" db="EMBL/GenBank/DDBJ databases">
        <title>Carnegiea gigantea Genome sequencing and assembly v2.</title>
        <authorList>
            <person name="Copetti D."/>
            <person name="Sanderson M.J."/>
            <person name="Burquez A."/>
            <person name="Wojciechowski M.F."/>
        </authorList>
    </citation>
    <scope>NUCLEOTIDE SEQUENCE</scope>
    <source>
        <strain evidence="2">SGP5-SGP5p</strain>
        <tissue evidence="2">Aerial part</tissue>
    </source>
</reference>
<name>A0A9Q1JT50_9CARY</name>
<gene>
    <name evidence="2" type="ORF">Cgig2_030106</name>
</gene>
<dbReference type="EMBL" id="JAKOGI010000794">
    <property type="protein sequence ID" value="KAJ8430450.1"/>
    <property type="molecule type" value="Genomic_DNA"/>
</dbReference>
<organism evidence="2 3">
    <name type="scientific">Carnegiea gigantea</name>
    <dbReference type="NCBI Taxonomy" id="171969"/>
    <lineage>
        <taxon>Eukaryota</taxon>
        <taxon>Viridiplantae</taxon>
        <taxon>Streptophyta</taxon>
        <taxon>Embryophyta</taxon>
        <taxon>Tracheophyta</taxon>
        <taxon>Spermatophyta</taxon>
        <taxon>Magnoliopsida</taxon>
        <taxon>eudicotyledons</taxon>
        <taxon>Gunneridae</taxon>
        <taxon>Pentapetalae</taxon>
        <taxon>Caryophyllales</taxon>
        <taxon>Cactineae</taxon>
        <taxon>Cactaceae</taxon>
        <taxon>Cactoideae</taxon>
        <taxon>Echinocereeae</taxon>
        <taxon>Carnegiea</taxon>
    </lineage>
</organism>
<feature type="compositionally biased region" description="Basic and acidic residues" evidence="1">
    <location>
        <begin position="174"/>
        <end position="188"/>
    </location>
</feature>
<keyword evidence="3" id="KW-1185">Reference proteome</keyword>
<feature type="compositionally biased region" description="Polar residues" evidence="1">
    <location>
        <begin position="159"/>
        <end position="173"/>
    </location>
</feature>
<dbReference type="Proteomes" id="UP001153076">
    <property type="component" value="Unassembled WGS sequence"/>
</dbReference>
<feature type="region of interest" description="Disordered" evidence="1">
    <location>
        <begin position="104"/>
        <end position="188"/>
    </location>
</feature>
<sequence>MVVWSATGPPYPTNFDHKAPKLNPHLLSSFSSDRPPAAVSFSSTADTVQEGGHGWSSPELLGTACCAVACVGGADFIVHKRYPRCASFAKQPLQNENKLHRLFQGRRATGERSVSAAMMSKSSEAPKRVDVVLVDTEEGSSDSGEMQGHDQGNKDISVGNESRSPPQSLQTTETGKHKSDGDYDGYRRRRNQKIDKCLDVLNNVMSYEVQSSTHLHHLHLHLTKVPI</sequence>
<evidence type="ECO:0000256" key="1">
    <source>
        <dbReference type="SAM" id="MobiDB-lite"/>
    </source>
</evidence>
<evidence type="ECO:0000313" key="3">
    <source>
        <dbReference type="Proteomes" id="UP001153076"/>
    </source>
</evidence>
<evidence type="ECO:0000313" key="2">
    <source>
        <dbReference type="EMBL" id="KAJ8430450.1"/>
    </source>
</evidence>
<comment type="caution">
    <text evidence="2">The sequence shown here is derived from an EMBL/GenBank/DDBJ whole genome shotgun (WGS) entry which is preliminary data.</text>
</comment>
<accession>A0A9Q1JT50</accession>
<protein>
    <submittedName>
        <fullName evidence="2">Uncharacterized protein</fullName>
    </submittedName>
</protein>
<proteinExistence type="predicted"/>